<protein>
    <submittedName>
        <fullName evidence="6">DNA-binding transcriptional regulator, LysR family</fullName>
    </submittedName>
</protein>
<dbReference type="PRINTS" id="PR00039">
    <property type="entry name" value="HTHLYSR"/>
</dbReference>
<dbReference type="InterPro" id="IPR036390">
    <property type="entry name" value="WH_DNA-bd_sf"/>
</dbReference>
<evidence type="ECO:0000256" key="2">
    <source>
        <dbReference type="ARBA" id="ARBA00023015"/>
    </source>
</evidence>
<dbReference type="EMBL" id="FNHB01000002">
    <property type="protein sequence ID" value="SDM10654.1"/>
    <property type="molecule type" value="Genomic_DNA"/>
</dbReference>
<evidence type="ECO:0000259" key="5">
    <source>
        <dbReference type="PROSITE" id="PS50931"/>
    </source>
</evidence>
<evidence type="ECO:0000313" key="7">
    <source>
        <dbReference type="Proteomes" id="UP000214880"/>
    </source>
</evidence>
<keyword evidence="7" id="KW-1185">Reference proteome</keyword>
<keyword evidence="2" id="KW-0805">Transcription regulation</keyword>
<evidence type="ECO:0000256" key="3">
    <source>
        <dbReference type="ARBA" id="ARBA00023125"/>
    </source>
</evidence>
<dbReference type="PANTHER" id="PTHR30346:SF28">
    <property type="entry name" value="HTH-TYPE TRANSCRIPTIONAL REGULATOR CYNR"/>
    <property type="match status" value="1"/>
</dbReference>
<gene>
    <name evidence="6" type="ORF">SAMN04488502_102183</name>
</gene>
<name>A0A1G9QHW9_9FIRM</name>
<dbReference type="SUPFAM" id="SSF53850">
    <property type="entry name" value="Periplasmic binding protein-like II"/>
    <property type="match status" value="1"/>
</dbReference>
<dbReference type="RefSeq" id="WP_092070455.1">
    <property type="nucleotide sequence ID" value="NZ_FNHB01000002.1"/>
</dbReference>
<dbReference type="GO" id="GO:0032993">
    <property type="term" value="C:protein-DNA complex"/>
    <property type="evidence" value="ECO:0007669"/>
    <property type="project" value="TreeGrafter"/>
</dbReference>
<dbReference type="InterPro" id="IPR000847">
    <property type="entry name" value="LysR_HTH_N"/>
</dbReference>
<dbReference type="InterPro" id="IPR036388">
    <property type="entry name" value="WH-like_DNA-bd_sf"/>
</dbReference>
<dbReference type="GO" id="GO:0003700">
    <property type="term" value="F:DNA-binding transcription factor activity"/>
    <property type="evidence" value="ECO:0007669"/>
    <property type="project" value="InterPro"/>
</dbReference>
<dbReference type="Pfam" id="PF00126">
    <property type="entry name" value="HTH_1"/>
    <property type="match status" value="1"/>
</dbReference>
<keyword evidence="3 6" id="KW-0238">DNA-binding</keyword>
<comment type="similarity">
    <text evidence="1">Belongs to the LysR transcriptional regulatory family.</text>
</comment>
<dbReference type="AlphaFoldDB" id="A0A1G9QHW9"/>
<dbReference type="SUPFAM" id="SSF46785">
    <property type="entry name" value="Winged helix' DNA-binding domain"/>
    <property type="match status" value="1"/>
</dbReference>
<keyword evidence="4" id="KW-0804">Transcription</keyword>
<dbReference type="Gene3D" id="3.40.190.290">
    <property type="match status" value="1"/>
</dbReference>
<proteinExistence type="inferred from homology"/>
<feature type="domain" description="HTH lysR-type" evidence="5">
    <location>
        <begin position="1"/>
        <end position="58"/>
    </location>
</feature>
<evidence type="ECO:0000256" key="1">
    <source>
        <dbReference type="ARBA" id="ARBA00009437"/>
    </source>
</evidence>
<dbReference type="Gene3D" id="1.10.10.10">
    <property type="entry name" value="Winged helix-like DNA-binding domain superfamily/Winged helix DNA-binding domain"/>
    <property type="match status" value="1"/>
</dbReference>
<evidence type="ECO:0000256" key="4">
    <source>
        <dbReference type="ARBA" id="ARBA00023163"/>
    </source>
</evidence>
<dbReference type="Pfam" id="PF03466">
    <property type="entry name" value="LysR_substrate"/>
    <property type="match status" value="1"/>
</dbReference>
<dbReference type="InterPro" id="IPR005119">
    <property type="entry name" value="LysR_subst-bd"/>
</dbReference>
<accession>A0A1G9QHW9</accession>
<dbReference type="CDD" id="cd08434">
    <property type="entry name" value="PBP2_GltC_like"/>
    <property type="match status" value="1"/>
</dbReference>
<dbReference type="Proteomes" id="UP000214880">
    <property type="component" value="Unassembled WGS sequence"/>
</dbReference>
<dbReference type="GO" id="GO:0003677">
    <property type="term" value="F:DNA binding"/>
    <property type="evidence" value="ECO:0007669"/>
    <property type="project" value="UniProtKB-KW"/>
</dbReference>
<reference evidence="6 7" key="1">
    <citation type="submission" date="2016-10" db="EMBL/GenBank/DDBJ databases">
        <authorList>
            <person name="de Groot N.N."/>
        </authorList>
    </citation>
    <scope>NUCLEOTIDE SEQUENCE [LARGE SCALE GENOMIC DNA]</scope>
    <source>
        <strain evidence="6 7">DSM 1736</strain>
    </source>
</reference>
<dbReference type="FunFam" id="1.10.10.10:FF:000001">
    <property type="entry name" value="LysR family transcriptional regulator"/>
    <property type="match status" value="1"/>
</dbReference>
<evidence type="ECO:0000313" key="6">
    <source>
        <dbReference type="EMBL" id="SDM10654.1"/>
    </source>
</evidence>
<dbReference type="PROSITE" id="PS50931">
    <property type="entry name" value="HTH_LYSR"/>
    <property type="match status" value="1"/>
</dbReference>
<dbReference type="OrthoDB" id="1677645at2"/>
<sequence>MEWHQLEYFKAVAATQNFTQAAKILSVSQPALSRSIAKLEAEIGFPLFERSGKAITLNTYGQIFLQYVEISIQKIEEGKQVIQDMLQLSDGEISLAFLLSLGADIVPNLLSSFRTKNPHIQFKLFQNYTSVLLDQLETGKIDLCLCSPAFVKDSIEWYPLFDEELFVAVPVNHPLAKRRSIKLAEMAGDPIITFRKDYGLRVLTDRYCHEAGIQPVIAFEGAEILSVAGLVEANMGFALIPHSPALDQARIKFLRISYPKCYRSIAVIWHKQRPLSTAAAKFKNFIIESFR</sequence>
<organism evidence="6 7">
    <name type="scientific">Dendrosporobacter quercicolus</name>
    <dbReference type="NCBI Taxonomy" id="146817"/>
    <lineage>
        <taxon>Bacteria</taxon>
        <taxon>Bacillati</taxon>
        <taxon>Bacillota</taxon>
        <taxon>Negativicutes</taxon>
        <taxon>Selenomonadales</taxon>
        <taxon>Sporomusaceae</taxon>
        <taxon>Dendrosporobacter</taxon>
    </lineage>
</organism>
<dbReference type="PANTHER" id="PTHR30346">
    <property type="entry name" value="TRANSCRIPTIONAL DUAL REGULATOR HCAR-RELATED"/>
    <property type="match status" value="1"/>
</dbReference>